<evidence type="ECO:0000256" key="1">
    <source>
        <dbReference type="SAM" id="MobiDB-lite"/>
    </source>
</evidence>
<gene>
    <name evidence="2" type="ORF">V144x_26610</name>
</gene>
<sequence length="66" mass="7385">MPATLMQLMRHESMETTMKFYVVRDTEEVAADIRNAEAGLRSIPENGDNSESGNESQAIAVKEVRE</sequence>
<evidence type="ECO:0008006" key="4">
    <source>
        <dbReference type="Google" id="ProtNLM"/>
    </source>
</evidence>
<feature type="compositionally biased region" description="Polar residues" evidence="1">
    <location>
        <begin position="47"/>
        <end position="57"/>
    </location>
</feature>
<protein>
    <recommendedName>
        <fullName evidence="4">Phage integrase family protein</fullName>
    </recommendedName>
</protein>
<feature type="region of interest" description="Disordered" evidence="1">
    <location>
        <begin position="40"/>
        <end position="66"/>
    </location>
</feature>
<evidence type="ECO:0000313" key="2">
    <source>
        <dbReference type="EMBL" id="QDT97190.1"/>
    </source>
</evidence>
<reference evidence="2 3" key="1">
    <citation type="submission" date="2019-03" db="EMBL/GenBank/DDBJ databases">
        <title>Deep-cultivation of Planctomycetes and their phenomic and genomic characterization uncovers novel biology.</title>
        <authorList>
            <person name="Wiegand S."/>
            <person name="Jogler M."/>
            <person name="Boedeker C."/>
            <person name="Pinto D."/>
            <person name="Vollmers J."/>
            <person name="Rivas-Marin E."/>
            <person name="Kohn T."/>
            <person name="Peeters S.H."/>
            <person name="Heuer A."/>
            <person name="Rast P."/>
            <person name="Oberbeckmann S."/>
            <person name="Bunk B."/>
            <person name="Jeske O."/>
            <person name="Meyerdierks A."/>
            <person name="Storesund J.E."/>
            <person name="Kallscheuer N."/>
            <person name="Luecker S."/>
            <person name="Lage O.M."/>
            <person name="Pohl T."/>
            <person name="Merkel B.J."/>
            <person name="Hornburger P."/>
            <person name="Mueller R.-W."/>
            <person name="Bruemmer F."/>
            <person name="Labrenz M."/>
            <person name="Spormann A.M."/>
            <person name="Op den Camp H."/>
            <person name="Overmann J."/>
            <person name="Amann R."/>
            <person name="Jetten M.S.M."/>
            <person name="Mascher T."/>
            <person name="Medema M.H."/>
            <person name="Devos D.P."/>
            <person name="Kaster A.-K."/>
            <person name="Ovreas L."/>
            <person name="Rohde M."/>
            <person name="Galperin M.Y."/>
            <person name="Jogler C."/>
        </authorList>
    </citation>
    <scope>NUCLEOTIDE SEQUENCE [LARGE SCALE GENOMIC DNA]</scope>
    <source>
        <strain evidence="2 3">V144</strain>
    </source>
</reference>
<dbReference type="Proteomes" id="UP000318704">
    <property type="component" value="Chromosome"/>
</dbReference>
<dbReference type="KEGG" id="gaw:V144x_26610"/>
<proteinExistence type="predicted"/>
<name>A0A517VW31_9PLAN</name>
<accession>A0A517VW31</accession>
<evidence type="ECO:0000313" key="3">
    <source>
        <dbReference type="Proteomes" id="UP000318704"/>
    </source>
</evidence>
<dbReference type="AlphaFoldDB" id="A0A517VW31"/>
<organism evidence="2 3">
    <name type="scientific">Gimesia aquarii</name>
    <dbReference type="NCBI Taxonomy" id="2527964"/>
    <lineage>
        <taxon>Bacteria</taxon>
        <taxon>Pseudomonadati</taxon>
        <taxon>Planctomycetota</taxon>
        <taxon>Planctomycetia</taxon>
        <taxon>Planctomycetales</taxon>
        <taxon>Planctomycetaceae</taxon>
        <taxon>Gimesia</taxon>
    </lineage>
</organism>
<dbReference type="EMBL" id="CP037920">
    <property type="protein sequence ID" value="QDT97190.1"/>
    <property type="molecule type" value="Genomic_DNA"/>
</dbReference>